<dbReference type="Gene3D" id="1.10.8.870">
    <property type="entry name" value="Alpha-glycerophosphate oxidase, cap domain"/>
    <property type="match status" value="1"/>
</dbReference>
<evidence type="ECO:0000259" key="7">
    <source>
        <dbReference type="Pfam" id="PF01266"/>
    </source>
</evidence>
<dbReference type="InterPro" id="IPR031656">
    <property type="entry name" value="DAO_C"/>
</dbReference>
<accession>A0ABT8YQZ3</accession>
<comment type="cofactor">
    <cofactor evidence="1 6">
        <name>FAD</name>
        <dbReference type="ChEBI" id="CHEBI:57692"/>
    </cofactor>
</comment>
<dbReference type="PANTHER" id="PTHR11985">
    <property type="entry name" value="GLYCEROL-3-PHOSPHATE DEHYDROGENASE"/>
    <property type="match status" value="1"/>
</dbReference>
<gene>
    <name evidence="9" type="primary">glpD</name>
    <name evidence="9" type="ORF">Q4481_18895</name>
</gene>
<dbReference type="PROSITE" id="PS00978">
    <property type="entry name" value="FAD_G3PDH_2"/>
    <property type="match status" value="1"/>
</dbReference>
<comment type="catalytic activity">
    <reaction evidence="6">
        <text>a quinone + sn-glycerol 3-phosphate = dihydroxyacetone phosphate + a quinol</text>
        <dbReference type="Rhea" id="RHEA:18977"/>
        <dbReference type="ChEBI" id="CHEBI:24646"/>
        <dbReference type="ChEBI" id="CHEBI:57597"/>
        <dbReference type="ChEBI" id="CHEBI:57642"/>
        <dbReference type="ChEBI" id="CHEBI:132124"/>
        <dbReference type="EC" id="1.1.5.3"/>
    </reaction>
</comment>
<keyword evidence="3 6" id="KW-0285">Flavoprotein</keyword>
<keyword evidence="5 6" id="KW-0560">Oxidoreductase</keyword>
<evidence type="ECO:0000256" key="5">
    <source>
        <dbReference type="ARBA" id="ARBA00023002"/>
    </source>
</evidence>
<dbReference type="EC" id="1.1.5.3" evidence="6"/>
<dbReference type="Proteomes" id="UP001174932">
    <property type="component" value="Unassembled WGS sequence"/>
</dbReference>
<dbReference type="Pfam" id="PF16901">
    <property type="entry name" value="DAO_C"/>
    <property type="match status" value="1"/>
</dbReference>
<dbReference type="Gene3D" id="3.30.9.10">
    <property type="entry name" value="D-Amino Acid Oxidase, subunit A, domain 2"/>
    <property type="match status" value="1"/>
</dbReference>
<evidence type="ECO:0000256" key="1">
    <source>
        <dbReference type="ARBA" id="ARBA00001974"/>
    </source>
</evidence>
<feature type="domain" description="Alpha-glycerophosphate oxidase C-terminal" evidence="8">
    <location>
        <begin position="386"/>
        <end position="498"/>
    </location>
</feature>
<dbReference type="InterPro" id="IPR036188">
    <property type="entry name" value="FAD/NAD-bd_sf"/>
</dbReference>
<dbReference type="PROSITE" id="PS00977">
    <property type="entry name" value="FAD_G3PDH_1"/>
    <property type="match status" value="1"/>
</dbReference>
<dbReference type="Gene3D" id="6.10.250.1890">
    <property type="match status" value="1"/>
</dbReference>
<comment type="caution">
    <text evidence="9">The sequence shown here is derived from an EMBL/GenBank/DDBJ whole genome shotgun (WGS) entry which is preliminary data.</text>
</comment>
<dbReference type="NCBIfam" id="NF008899">
    <property type="entry name" value="PRK12266.1"/>
    <property type="match status" value="1"/>
</dbReference>
<evidence type="ECO:0000313" key="9">
    <source>
        <dbReference type="EMBL" id="MDO6966032.1"/>
    </source>
</evidence>
<comment type="similarity">
    <text evidence="2 6">Belongs to the FAD-dependent glycerol-3-phosphate dehydrogenase family.</text>
</comment>
<evidence type="ECO:0000256" key="4">
    <source>
        <dbReference type="ARBA" id="ARBA00022827"/>
    </source>
</evidence>
<protein>
    <recommendedName>
        <fullName evidence="6">Glycerol-3-phosphate dehydrogenase</fullName>
        <ecNumber evidence="6">1.1.5.3</ecNumber>
    </recommendedName>
</protein>
<dbReference type="Gene3D" id="3.50.50.60">
    <property type="entry name" value="FAD/NAD(P)-binding domain"/>
    <property type="match status" value="1"/>
</dbReference>
<dbReference type="InterPro" id="IPR000447">
    <property type="entry name" value="G3P_DH_FAD-dep"/>
</dbReference>
<dbReference type="Pfam" id="PF01266">
    <property type="entry name" value="DAO"/>
    <property type="match status" value="1"/>
</dbReference>
<keyword evidence="4" id="KW-0274">FAD</keyword>
<dbReference type="SUPFAM" id="SSF54373">
    <property type="entry name" value="FAD-linked reductases, C-terminal domain"/>
    <property type="match status" value="1"/>
</dbReference>
<dbReference type="InterPro" id="IPR006076">
    <property type="entry name" value="FAD-dep_OxRdtase"/>
</dbReference>
<keyword evidence="10" id="KW-1185">Reference proteome</keyword>
<evidence type="ECO:0000313" key="10">
    <source>
        <dbReference type="Proteomes" id="UP001174932"/>
    </source>
</evidence>
<evidence type="ECO:0000256" key="3">
    <source>
        <dbReference type="ARBA" id="ARBA00022630"/>
    </source>
</evidence>
<evidence type="ECO:0000256" key="6">
    <source>
        <dbReference type="RuleBase" id="RU361217"/>
    </source>
</evidence>
<sequence length="504" mass="56605">MSDEQVFDIFIVGGGINGCGIARDAVGRGYSVYLAEMKDLAAGTSSASTKLIHGGLRYLEHYEFRLVREALMEREVLWSMAPHIIWPMRFILPLHKDMRPGWLIRLGLFLYDHIGGRKDLPATRVLDLERDPAGEPLKPVFRKAFEYSDGWVNDARLVVLNARDAADRGATIKTRMRVLTADRKDGHWVITVENVDSGERQLVHAKLLVNAAGPWVDHLLGTVAGSNAKNVRLVQGSHIVVRRKFVDPRAYFFQNNDGRIFFAIPYEQDFTLIGTTDQDYQGDPGRVEITAQEIDYLCAGASAYFREPIGRDDIVWTYSGVRPLYDDGASMAQEATRDYVLKASGQPGEPQLLNVFGGKITTYRRLAESMLEKIEEILGTRGKPWTAGAKLPGGDFDKKDFEPLLASFRKDYPFLTPATSLRLLRLYGTRARMILGSARAMSDLGRNFGHDLTEAEIRYLVDHEWAGSAEDILWRRTKLGLHLSKEQAGAVDRFLRELNESVAA</sequence>
<evidence type="ECO:0000259" key="8">
    <source>
        <dbReference type="Pfam" id="PF16901"/>
    </source>
</evidence>
<proteinExistence type="inferred from homology"/>
<dbReference type="PANTHER" id="PTHR11985:SF15">
    <property type="entry name" value="GLYCEROL-3-PHOSPHATE DEHYDROGENASE, MITOCHONDRIAL"/>
    <property type="match status" value="1"/>
</dbReference>
<dbReference type="RefSeq" id="WP_304377959.1">
    <property type="nucleotide sequence ID" value="NZ_JAUOZU010000014.1"/>
</dbReference>
<evidence type="ECO:0000256" key="2">
    <source>
        <dbReference type="ARBA" id="ARBA00007330"/>
    </source>
</evidence>
<organism evidence="9 10">
    <name type="scientific">Rhizobium alvei</name>
    <dbReference type="NCBI Taxonomy" id="1132659"/>
    <lineage>
        <taxon>Bacteria</taxon>
        <taxon>Pseudomonadati</taxon>
        <taxon>Pseudomonadota</taxon>
        <taxon>Alphaproteobacteria</taxon>
        <taxon>Hyphomicrobiales</taxon>
        <taxon>Rhizobiaceae</taxon>
        <taxon>Rhizobium/Agrobacterium group</taxon>
        <taxon>Rhizobium</taxon>
    </lineage>
</organism>
<dbReference type="SUPFAM" id="SSF51905">
    <property type="entry name" value="FAD/NAD(P)-binding domain"/>
    <property type="match status" value="1"/>
</dbReference>
<dbReference type="PRINTS" id="PR01001">
    <property type="entry name" value="FADG3PDH"/>
</dbReference>
<reference evidence="9" key="2">
    <citation type="submission" date="2023-07" db="EMBL/GenBank/DDBJ databases">
        <authorList>
            <person name="Shen H."/>
        </authorList>
    </citation>
    <scope>NUCLEOTIDE SEQUENCE</scope>
    <source>
        <strain evidence="9">TNR-22</strain>
    </source>
</reference>
<name>A0ABT8YQZ3_9HYPH</name>
<dbReference type="GO" id="GO:0004368">
    <property type="term" value="F:glycerol-3-phosphate dehydrogenase (quinone) activity"/>
    <property type="evidence" value="ECO:0007669"/>
    <property type="project" value="UniProtKB-EC"/>
</dbReference>
<feature type="domain" description="FAD dependent oxidoreductase" evidence="7">
    <location>
        <begin position="8"/>
        <end position="362"/>
    </location>
</feature>
<reference evidence="9" key="1">
    <citation type="journal article" date="2015" name="Int. J. Syst. Evol. Microbiol.">
        <title>Rhizobium alvei sp. nov., isolated from a freshwater river.</title>
        <authorList>
            <person name="Sheu S.Y."/>
            <person name="Huang H.W."/>
            <person name="Young C.C."/>
            <person name="Chen W.M."/>
        </authorList>
    </citation>
    <scope>NUCLEOTIDE SEQUENCE</scope>
    <source>
        <strain evidence="9">TNR-22</strain>
    </source>
</reference>
<dbReference type="NCBIfam" id="NF009906">
    <property type="entry name" value="PRK13369.1"/>
    <property type="match status" value="1"/>
</dbReference>
<dbReference type="InterPro" id="IPR038299">
    <property type="entry name" value="DAO_C_sf"/>
</dbReference>
<dbReference type="EMBL" id="JAUOZU010000014">
    <property type="protein sequence ID" value="MDO6966032.1"/>
    <property type="molecule type" value="Genomic_DNA"/>
</dbReference>